<name>A0A4Z1L444_9HELO</name>
<dbReference type="Proteomes" id="UP000297280">
    <property type="component" value="Unassembled WGS sequence"/>
</dbReference>
<evidence type="ECO:0000313" key="2">
    <source>
        <dbReference type="EMBL" id="TGO91467.1"/>
    </source>
</evidence>
<sequence>MHSPTTDSLMSLQILLLDTPSPMSSNPNPPPPKAMDPNTEARTTTQLLDRKSTNGAKHSRAPPQLAYTSFSSLGLREPAGPKRVDTFNQEDLATTSPPPTTMQQIKSVLGPEPPQKGSIANLWKGDCCTSGSYL</sequence>
<accession>A0A4Z1L444</accession>
<proteinExistence type="predicted"/>
<dbReference type="EMBL" id="PQXO01000027">
    <property type="protein sequence ID" value="TGO91467.1"/>
    <property type="molecule type" value="Genomic_DNA"/>
</dbReference>
<evidence type="ECO:0000313" key="3">
    <source>
        <dbReference type="Proteomes" id="UP000297280"/>
    </source>
</evidence>
<feature type="compositionally biased region" description="Polar residues" evidence="1">
    <location>
        <begin position="1"/>
        <end position="11"/>
    </location>
</feature>
<feature type="region of interest" description="Disordered" evidence="1">
    <location>
        <begin position="1"/>
        <end position="103"/>
    </location>
</feature>
<evidence type="ECO:0000256" key="1">
    <source>
        <dbReference type="SAM" id="MobiDB-lite"/>
    </source>
</evidence>
<feature type="compositionally biased region" description="Polar residues" evidence="1">
    <location>
        <begin position="86"/>
        <end position="103"/>
    </location>
</feature>
<gene>
    <name evidence="2" type="ORF">BPOR_0027g00200</name>
</gene>
<comment type="caution">
    <text evidence="2">The sequence shown here is derived from an EMBL/GenBank/DDBJ whole genome shotgun (WGS) entry which is preliminary data.</text>
</comment>
<keyword evidence="3" id="KW-1185">Reference proteome</keyword>
<reference evidence="2 3" key="1">
    <citation type="submission" date="2017-12" db="EMBL/GenBank/DDBJ databases">
        <title>Comparative genomics of Botrytis spp.</title>
        <authorList>
            <person name="Valero-Jimenez C.A."/>
            <person name="Tapia P."/>
            <person name="Veloso J."/>
            <person name="Silva-Moreno E."/>
            <person name="Staats M."/>
            <person name="Valdes J.H."/>
            <person name="Van Kan J.A.L."/>
        </authorList>
    </citation>
    <scope>NUCLEOTIDE SEQUENCE [LARGE SCALE GENOMIC DNA]</scope>
    <source>
        <strain evidence="2 3">MUCL3349</strain>
    </source>
</reference>
<dbReference type="AlphaFoldDB" id="A0A4Z1L444"/>
<organism evidence="2 3">
    <name type="scientific">Botrytis porri</name>
    <dbReference type="NCBI Taxonomy" id="87229"/>
    <lineage>
        <taxon>Eukaryota</taxon>
        <taxon>Fungi</taxon>
        <taxon>Dikarya</taxon>
        <taxon>Ascomycota</taxon>
        <taxon>Pezizomycotina</taxon>
        <taxon>Leotiomycetes</taxon>
        <taxon>Helotiales</taxon>
        <taxon>Sclerotiniaceae</taxon>
        <taxon>Botrytis</taxon>
    </lineage>
</organism>
<protein>
    <submittedName>
        <fullName evidence="2">Uncharacterized protein</fullName>
    </submittedName>
</protein>